<dbReference type="PANTHER" id="PTHR31265">
    <property type="entry name" value="OS02G0527500 PROTEIN-RELATED"/>
    <property type="match status" value="1"/>
</dbReference>
<keyword evidence="2" id="KW-0134">Cell wall</keyword>
<evidence type="ECO:0000313" key="8">
    <source>
        <dbReference type="EMBL" id="KAK7294118.1"/>
    </source>
</evidence>
<reference evidence="8 9" key="1">
    <citation type="submission" date="2024-01" db="EMBL/GenBank/DDBJ databases">
        <title>The genomes of 5 underutilized Papilionoideae crops provide insights into root nodulation and disease resistance.</title>
        <authorList>
            <person name="Yuan L."/>
        </authorList>
    </citation>
    <scope>NUCLEOTIDE SEQUENCE [LARGE SCALE GENOMIC DNA]</scope>
    <source>
        <strain evidence="8">LY-2023</strain>
        <tissue evidence="8">Leaf</tissue>
    </source>
</reference>
<evidence type="ECO:0000256" key="2">
    <source>
        <dbReference type="ARBA" id="ARBA00022512"/>
    </source>
</evidence>
<dbReference type="FunFam" id="2.60.120.260:FF:000031">
    <property type="entry name" value="DUF642 family protein"/>
    <property type="match status" value="1"/>
</dbReference>
<name>A0AAN9JAA5_CLITE</name>
<dbReference type="PANTHER" id="PTHR31265:SF61">
    <property type="entry name" value="PROTEIN DUF642 L-GALACTONO-1,4-LACTONE-RESPONSIVE GENE 1"/>
    <property type="match status" value="1"/>
</dbReference>
<feature type="transmembrane region" description="Helical" evidence="6">
    <location>
        <begin position="37"/>
        <end position="58"/>
    </location>
</feature>
<keyword evidence="6" id="KW-1133">Transmembrane helix</keyword>
<evidence type="ECO:0000259" key="7">
    <source>
        <dbReference type="Pfam" id="PF04862"/>
    </source>
</evidence>
<evidence type="ECO:0000256" key="3">
    <source>
        <dbReference type="ARBA" id="ARBA00022525"/>
    </source>
</evidence>
<keyword evidence="6" id="KW-0812">Transmembrane</keyword>
<evidence type="ECO:0000256" key="1">
    <source>
        <dbReference type="ARBA" id="ARBA00004191"/>
    </source>
</evidence>
<accession>A0AAN9JAA5</accession>
<organism evidence="8 9">
    <name type="scientific">Clitoria ternatea</name>
    <name type="common">Butterfly pea</name>
    <dbReference type="NCBI Taxonomy" id="43366"/>
    <lineage>
        <taxon>Eukaryota</taxon>
        <taxon>Viridiplantae</taxon>
        <taxon>Streptophyta</taxon>
        <taxon>Embryophyta</taxon>
        <taxon>Tracheophyta</taxon>
        <taxon>Spermatophyta</taxon>
        <taxon>Magnoliopsida</taxon>
        <taxon>eudicotyledons</taxon>
        <taxon>Gunneridae</taxon>
        <taxon>Pentapetalae</taxon>
        <taxon>rosids</taxon>
        <taxon>fabids</taxon>
        <taxon>Fabales</taxon>
        <taxon>Fabaceae</taxon>
        <taxon>Papilionoideae</taxon>
        <taxon>50 kb inversion clade</taxon>
        <taxon>NPAAA clade</taxon>
        <taxon>indigoferoid/millettioid clade</taxon>
        <taxon>Phaseoleae</taxon>
        <taxon>Clitoria</taxon>
    </lineage>
</organism>
<gene>
    <name evidence="8" type="ORF">RJT34_17001</name>
</gene>
<protein>
    <recommendedName>
        <fullName evidence="7">DUF642 domain-containing protein</fullName>
    </recommendedName>
</protein>
<evidence type="ECO:0000256" key="6">
    <source>
        <dbReference type="SAM" id="Phobius"/>
    </source>
</evidence>
<evidence type="ECO:0000256" key="4">
    <source>
        <dbReference type="ARBA" id="ARBA00022729"/>
    </source>
</evidence>
<dbReference type="Pfam" id="PF04862">
    <property type="entry name" value="DUF642"/>
    <property type="match status" value="2"/>
</dbReference>
<evidence type="ECO:0000256" key="5">
    <source>
        <dbReference type="ARBA" id="ARBA00023180"/>
    </source>
</evidence>
<dbReference type="AlphaFoldDB" id="A0AAN9JAA5"/>
<dbReference type="InterPro" id="IPR052437">
    <property type="entry name" value="Pectin_Meth_Modulator"/>
</dbReference>
<dbReference type="EMBL" id="JAYKXN010000004">
    <property type="protein sequence ID" value="KAK7294118.1"/>
    <property type="molecule type" value="Genomic_DNA"/>
</dbReference>
<dbReference type="Proteomes" id="UP001359559">
    <property type="component" value="Unassembled WGS sequence"/>
</dbReference>
<dbReference type="SUPFAM" id="SSF49785">
    <property type="entry name" value="Galactose-binding domain-like"/>
    <property type="match status" value="1"/>
</dbReference>
<dbReference type="Gene3D" id="2.60.120.260">
    <property type="entry name" value="Galactose-binding domain-like"/>
    <property type="match status" value="2"/>
</dbReference>
<keyword evidence="3" id="KW-0964">Secreted</keyword>
<feature type="domain" description="DUF642" evidence="7">
    <location>
        <begin position="227"/>
        <end position="394"/>
    </location>
</feature>
<proteinExistence type="predicted"/>
<comment type="subcellular location">
    <subcellularLocation>
        <location evidence="1">Secreted</location>
        <location evidence="1">Cell wall</location>
    </subcellularLocation>
</comment>
<dbReference type="InterPro" id="IPR006946">
    <property type="entry name" value="DGR2-like_dom"/>
</dbReference>
<keyword evidence="9" id="KW-1185">Reference proteome</keyword>
<keyword evidence="5" id="KW-0325">Glycoprotein</keyword>
<comment type="caution">
    <text evidence="8">The sequence shown here is derived from an EMBL/GenBank/DDBJ whole genome shotgun (WGS) entry which is preliminary data.</text>
</comment>
<evidence type="ECO:0000313" key="9">
    <source>
        <dbReference type="Proteomes" id="UP001359559"/>
    </source>
</evidence>
<keyword evidence="4" id="KW-0732">Signal</keyword>
<sequence>MRGVSNKPFNLNPVLAHLVLDNNLSLSLCMKMEKLKLILVLFFAACYTSLSITDGLLANGDFEKGPKASELKGSLVTGQNAIPNWTISGMVEYIKSGQKQGDMVLVVPEGTHAVRLGNEASIKQKIQLVKGMFYSLTFSAARTCAQEEKLNVSVLPTNEKSDWGVFPIQTMYGSNGWDSYACGFRADYPLLEIVIHNPGMEEDPACGPLIDSVALKLLNPPKRTRENLLKNGNFEEGPYVSPKESWGVLIPPHIEDAHSPLPGWMVESLKAVKYIDSDHFSVPEGKRAIELVAGKESAIAQVVRTTIGKVYDLTFVVGDANNSCEGSMGVEAFAGKDTVQVQYQSKGKGGFVRGKLRFKAVSTRTRIRFLSTFYTMKNDNSGSLCGPVIDDVKLLGVRYPNAL</sequence>
<keyword evidence="6" id="KW-0472">Membrane</keyword>
<dbReference type="InterPro" id="IPR008979">
    <property type="entry name" value="Galactose-bd-like_sf"/>
</dbReference>
<feature type="domain" description="DUF642" evidence="7">
    <location>
        <begin position="55"/>
        <end position="216"/>
    </location>
</feature>